<organism evidence="2">
    <name type="scientific">marine sediment metagenome</name>
    <dbReference type="NCBI Taxonomy" id="412755"/>
    <lineage>
        <taxon>unclassified sequences</taxon>
        <taxon>metagenomes</taxon>
        <taxon>ecological metagenomes</taxon>
    </lineage>
</organism>
<keyword evidence="1" id="KW-0812">Transmembrane</keyword>
<keyword evidence="1" id="KW-1133">Transmembrane helix</keyword>
<name>X1TUB0_9ZZZZ</name>
<keyword evidence="1" id="KW-0472">Membrane</keyword>
<protein>
    <submittedName>
        <fullName evidence="2">Uncharacterized protein</fullName>
    </submittedName>
</protein>
<dbReference type="AlphaFoldDB" id="X1TUB0"/>
<comment type="caution">
    <text evidence="2">The sequence shown here is derived from an EMBL/GenBank/DDBJ whole genome shotgun (WGS) entry which is preliminary data.</text>
</comment>
<feature type="non-terminal residue" evidence="2">
    <location>
        <position position="1"/>
    </location>
</feature>
<feature type="transmembrane region" description="Helical" evidence="1">
    <location>
        <begin position="6"/>
        <end position="28"/>
    </location>
</feature>
<sequence length="33" mass="3793">TLVNTYNFPFLLQFTPLLNLLTPFVLALRMPSP</sequence>
<evidence type="ECO:0000313" key="2">
    <source>
        <dbReference type="EMBL" id="GAJ08844.1"/>
    </source>
</evidence>
<accession>X1TUB0</accession>
<evidence type="ECO:0000256" key="1">
    <source>
        <dbReference type="SAM" id="Phobius"/>
    </source>
</evidence>
<gene>
    <name evidence="2" type="ORF">S12H4_52548</name>
</gene>
<dbReference type="EMBL" id="BARW01033353">
    <property type="protein sequence ID" value="GAJ08844.1"/>
    <property type="molecule type" value="Genomic_DNA"/>
</dbReference>
<reference evidence="2" key="1">
    <citation type="journal article" date="2014" name="Front. Microbiol.">
        <title>High frequency of phylogenetically diverse reductive dehalogenase-homologous genes in deep subseafloor sedimentary metagenomes.</title>
        <authorList>
            <person name="Kawai M."/>
            <person name="Futagami T."/>
            <person name="Toyoda A."/>
            <person name="Takaki Y."/>
            <person name="Nishi S."/>
            <person name="Hori S."/>
            <person name="Arai W."/>
            <person name="Tsubouchi T."/>
            <person name="Morono Y."/>
            <person name="Uchiyama I."/>
            <person name="Ito T."/>
            <person name="Fujiyama A."/>
            <person name="Inagaki F."/>
            <person name="Takami H."/>
        </authorList>
    </citation>
    <scope>NUCLEOTIDE SEQUENCE</scope>
    <source>
        <strain evidence="2">Expedition CK06-06</strain>
    </source>
</reference>
<proteinExistence type="predicted"/>